<reference evidence="2 3" key="1">
    <citation type="journal article" date="2018" name="Sci. Rep.">
        <title>Raphidocelis subcapitata (=Pseudokirchneriella subcapitata) provides an insight into genome evolution and environmental adaptations in the Sphaeropleales.</title>
        <authorList>
            <person name="Suzuki S."/>
            <person name="Yamaguchi H."/>
            <person name="Nakajima N."/>
            <person name="Kawachi M."/>
        </authorList>
    </citation>
    <scope>NUCLEOTIDE SEQUENCE [LARGE SCALE GENOMIC DNA]</scope>
    <source>
        <strain evidence="2 3">NIES-35</strain>
    </source>
</reference>
<feature type="signal peptide" evidence="1">
    <location>
        <begin position="1"/>
        <end position="43"/>
    </location>
</feature>
<dbReference type="OrthoDB" id="300641at2759"/>
<dbReference type="InParanoid" id="A0A2V0PIU5"/>
<dbReference type="EMBL" id="BDRX01000108">
    <property type="protein sequence ID" value="GBF97830.1"/>
    <property type="molecule type" value="Genomic_DNA"/>
</dbReference>
<keyword evidence="3" id="KW-1185">Reference proteome</keyword>
<dbReference type="SMART" id="SM00261">
    <property type="entry name" value="FU"/>
    <property type="match status" value="3"/>
</dbReference>
<dbReference type="InterPro" id="IPR009030">
    <property type="entry name" value="Growth_fac_rcpt_cys_sf"/>
</dbReference>
<dbReference type="AlphaFoldDB" id="A0A2V0PIU5"/>
<comment type="caution">
    <text evidence="2">The sequence shown here is derived from an EMBL/GenBank/DDBJ whole genome shotgun (WGS) entry which is preliminary data.</text>
</comment>
<dbReference type="CDD" id="cd00064">
    <property type="entry name" value="FU"/>
    <property type="match status" value="1"/>
</dbReference>
<organism evidence="2 3">
    <name type="scientific">Raphidocelis subcapitata</name>
    <dbReference type="NCBI Taxonomy" id="307507"/>
    <lineage>
        <taxon>Eukaryota</taxon>
        <taxon>Viridiplantae</taxon>
        <taxon>Chlorophyta</taxon>
        <taxon>core chlorophytes</taxon>
        <taxon>Chlorophyceae</taxon>
        <taxon>CS clade</taxon>
        <taxon>Sphaeropleales</taxon>
        <taxon>Selenastraceae</taxon>
        <taxon>Raphidocelis</taxon>
    </lineage>
</organism>
<evidence type="ECO:0000313" key="3">
    <source>
        <dbReference type="Proteomes" id="UP000247498"/>
    </source>
</evidence>
<dbReference type="PANTHER" id="PTHR15332">
    <property type="entry name" value="PROPROTEIN CONVERTASE SUBTILISIN_KEXIN TYPE 5-LIKE"/>
    <property type="match status" value="1"/>
</dbReference>
<keyword evidence="1" id="KW-0732">Signal</keyword>
<protein>
    <submittedName>
        <fullName evidence="2">Uncharacterized protein</fullName>
    </submittedName>
</protein>
<evidence type="ECO:0000256" key="1">
    <source>
        <dbReference type="SAM" id="SignalP"/>
    </source>
</evidence>
<name>A0A2V0PIU5_9CHLO</name>
<dbReference type="Proteomes" id="UP000247498">
    <property type="component" value="Unassembled WGS sequence"/>
</dbReference>
<feature type="chain" id="PRO_5015858969" evidence="1">
    <location>
        <begin position="44"/>
        <end position="257"/>
    </location>
</feature>
<accession>A0A2V0PIU5</accession>
<dbReference type="PANTHER" id="PTHR15332:SF175">
    <property type="entry name" value="PROPROTEIN CONVERTASE SUBTILISIN_KEXIN TYPE 5-LIKE"/>
    <property type="match status" value="1"/>
</dbReference>
<proteinExistence type="predicted"/>
<feature type="non-terminal residue" evidence="2">
    <location>
        <position position="257"/>
    </location>
</feature>
<dbReference type="InterPro" id="IPR006212">
    <property type="entry name" value="Furin_repeat"/>
</dbReference>
<sequence>MSDPGPRRPATREARCAAPAAAMPPPPPLLLLLLLALVVPCRACDTGCTACDAAGCTACASGHWKTNDNRCVATCPAGSYKSSATWTWSTAACVPCMSTCATCNSGTKCTSCSGVYWLTGATMTCVTAADCPAGTFAATDRVCRACATTCATCNAGSYQNCTSCIDNKYLLSPGYCVTTCPPGTRKDEVARTCAPCPANCAACSSNTVFSTCPDGTFKNPQIWALKARCQACTLPCLTCETSADYCLTETSADYCLT</sequence>
<evidence type="ECO:0000313" key="2">
    <source>
        <dbReference type="EMBL" id="GBF97830.1"/>
    </source>
</evidence>
<dbReference type="SUPFAM" id="SSF57184">
    <property type="entry name" value="Growth factor receptor domain"/>
    <property type="match status" value="1"/>
</dbReference>
<dbReference type="Gene3D" id="2.10.220.10">
    <property type="entry name" value="Hormone Receptor, Insulin-like Growth Factor Receptor 1, Chain A, domain 2"/>
    <property type="match status" value="3"/>
</dbReference>
<gene>
    <name evidence="2" type="ORF">Rsub_11356</name>
</gene>